<evidence type="ECO:0000256" key="4">
    <source>
        <dbReference type="ARBA" id="ARBA00022692"/>
    </source>
</evidence>
<evidence type="ECO:0000313" key="10">
    <source>
        <dbReference type="Proteomes" id="UP000670947"/>
    </source>
</evidence>
<evidence type="ECO:0000256" key="6">
    <source>
        <dbReference type="ARBA" id="ARBA00023136"/>
    </source>
</evidence>
<feature type="domain" description="ABC transmembrane type-1" evidence="8">
    <location>
        <begin position="77"/>
        <end position="285"/>
    </location>
</feature>
<feature type="transmembrane region" description="Helical" evidence="7">
    <location>
        <begin position="21"/>
        <end position="41"/>
    </location>
</feature>
<dbReference type="CDD" id="cd06261">
    <property type="entry name" value="TM_PBP2"/>
    <property type="match status" value="1"/>
</dbReference>
<evidence type="ECO:0000256" key="7">
    <source>
        <dbReference type="RuleBase" id="RU363032"/>
    </source>
</evidence>
<proteinExistence type="inferred from homology"/>
<evidence type="ECO:0000256" key="1">
    <source>
        <dbReference type="ARBA" id="ARBA00004651"/>
    </source>
</evidence>
<dbReference type="Gene3D" id="1.10.3720.10">
    <property type="entry name" value="MetI-like"/>
    <property type="match status" value="1"/>
</dbReference>
<evidence type="ECO:0000313" key="9">
    <source>
        <dbReference type="EMBL" id="MBO7746999.1"/>
    </source>
</evidence>
<keyword evidence="6 7" id="KW-0472">Membrane</keyword>
<evidence type="ECO:0000256" key="2">
    <source>
        <dbReference type="ARBA" id="ARBA00022448"/>
    </source>
</evidence>
<reference evidence="9 10" key="1">
    <citation type="submission" date="2021-03" db="EMBL/GenBank/DDBJ databases">
        <title>Paenibacillus artemisicola MWE-103 whole genome sequence.</title>
        <authorList>
            <person name="Ham Y.J."/>
        </authorList>
    </citation>
    <scope>NUCLEOTIDE SEQUENCE [LARGE SCALE GENOMIC DNA]</scope>
    <source>
        <strain evidence="9 10">MWE-103</strain>
    </source>
</reference>
<keyword evidence="5 7" id="KW-1133">Transmembrane helix</keyword>
<dbReference type="PANTHER" id="PTHR43744">
    <property type="entry name" value="ABC TRANSPORTER PERMEASE PROTEIN MG189-RELATED-RELATED"/>
    <property type="match status" value="1"/>
</dbReference>
<gene>
    <name evidence="9" type="ORF">I8J29_22605</name>
</gene>
<evidence type="ECO:0000256" key="5">
    <source>
        <dbReference type="ARBA" id="ARBA00022989"/>
    </source>
</evidence>
<comment type="caution">
    <text evidence="9">The sequence shown here is derived from an EMBL/GenBank/DDBJ whole genome shotgun (WGS) entry which is preliminary data.</text>
</comment>
<accession>A0ABS3WFA5</accession>
<dbReference type="PROSITE" id="PS50928">
    <property type="entry name" value="ABC_TM1"/>
    <property type="match status" value="1"/>
</dbReference>
<keyword evidence="3" id="KW-1003">Cell membrane</keyword>
<protein>
    <submittedName>
        <fullName evidence="9">Carbohydrate ABC transporter permease</fullName>
    </submittedName>
</protein>
<feature type="transmembrane region" description="Helical" evidence="7">
    <location>
        <begin position="265"/>
        <end position="285"/>
    </location>
</feature>
<keyword evidence="10" id="KW-1185">Reference proteome</keyword>
<dbReference type="RefSeq" id="WP_208849736.1">
    <property type="nucleotide sequence ID" value="NZ_JAGGDJ010000026.1"/>
</dbReference>
<comment type="similarity">
    <text evidence="7">Belongs to the binding-protein-dependent transport system permease family.</text>
</comment>
<name>A0ABS3WFA5_9BACL</name>
<dbReference type="InterPro" id="IPR000515">
    <property type="entry name" value="MetI-like"/>
</dbReference>
<sequence>MNNAISRPMSEKVFDAFNVCAMLLLCMITLYPFLNVLAIALNEGNDSALGGITIFPRDVTFENFKTVFQNKDLLQAGVITISRTLFGTLLSLLITSLAAYALSKKKLLGRSAILVFMTIPMFIGGTLVSNFIIMHDLHLLNSFFVYIIPGAFSFFNMIIMRTYFYTIPESLEESARIDGASDVTIFFRIMLPLAMPMIAALGLFIGVGHWNDFFTNLLYITNAKLNTLQFILMRIVKSQDMSNFLDELKNYKPGMTNLRQVTPQSIRNATTVVTVFPIIVIYPFLQKYFIKGMMIGAVKE</sequence>
<evidence type="ECO:0000256" key="3">
    <source>
        <dbReference type="ARBA" id="ARBA00022475"/>
    </source>
</evidence>
<feature type="transmembrane region" description="Helical" evidence="7">
    <location>
        <begin position="185"/>
        <end position="207"/>
    </location>
</feature>
<feature type="transmembrane region" description="Helical" evidence="7">
    <location>
        <begin position="112"/>
        <end position="133"/>
    </location>
</feature>
<dbReference type="Proteomes" id="UP000670947">
    <property type="component" value="Unassembled WGS sequence"/>
</dbReference>
<feature type="transmembrane region" description="Helical" evidence="7">
    <location>
        <begin position="139"/>
        <end position="164"/>
    </location>
</feature>
<evidence type="ECO:0000259" key="8">
    <source>
        <dbReference type="PROSITE" id="PS50928"/>
    </source>
</evidence>
<keyword evidence="2 7" id="KW-0813">Transport</keyword>
<dbReference type="SUPFAM" id="SSF161098">
    <property type="entry name" value="MetI-like"/>
    <property type="match status" value="1"/>
</dbReference>
<comment type="subcellular location">
    <subcellularLocation>
        <location evidence="1 7">Cell membrane</location>
        <topology evidence="1 7">Multi-pass membrane protein</topology>
    </subcellularLocation>
</comment>
<dbReference type="EMBL" id="JAGGDJ010000026">
    <property type="protein sequence ID" value="MBO7746999.1"/>
    <property type="molecule type" value="Genomic_DNA"/>
</dbReference>
<dbReference type="Pfam" id="PF00528">
    <property type="entry name" value="BPD_transp_1"/>
    <property type="match status" value="1"/>
</dbReference>
<feature type="transmembrane region" description="Helical" evidence="7">
    <location>
        <begin position="73"/>
        <end position="100"/>
    </location>
</feature>
<dbReference type="InterPro" id="IPR035906">
    <property type="entry name" value="MetI-like_sf"/>
</dbReference>
<keyword evidence="4 7" id="KW-0812">Transmembrane</keyword>
<organism evidence="9 10">
    <name type="scientific">Paenibacillus artemisiicola</name>
    <dbReference type="NCBI Taxonomy" id="1172618"/>
    <lineage>
        <taxon>Bacteria</taxon>
        <taxon>Bacillati</taxon>
        <taxon>Bacillota</taxon>
        <taxon>Bacilli</taxon>
        <taxon>Bacillales</taxon>
        <taxon>Paenibacillaceae</taxon>
        <taxon>Paenibacillus</taxon>
    </lineage>
</organism>
<dbReference type="PANTHER" id="PTHR43744:SF9">
    <property type="entry name" value="POLYGALACTURONAN_RHAMNOGALACTURONAN TRANSPORT SYSTEM PERMEASE PROTEIN YTCP"/>
    <property type="match status" value="1"/>
</dbReference>